<evidence type="ECO:0000313" key="2">
    <source>
        <dbReference type="Proteomes" id="UP000027120"/>
    </source>
</evidence>
<feature type="non-terminal residue" evidence="1">
    <location>
        <position position="1"/>
    </location>
</feature>
<protein>
    <submittedName>
        <fullName evidence="1">Uncharacterized protein</fullName>
    </submittedName>
</protein>
<organism evidence="1 2">
    <name type="scientific">Citrus sinensis</name>
    <name type="common">Sweet orange</name>
    <name type="synonym">Citrus aurantium var. sinensis</name>
    <dbReference type="NCBI Taxonomy" id="2711"/>
    <lineage>
        <taxon>Eukaryota</taxon>
        <taxon>Viridiplantae</taxon>
        <taxon>Streptophyta</taxon>
        <taxon>Embryophyta</taxon>
        <taxon>Tracheophyta</taxon>
        <taxon>Spermatophyta</taxon>
        <taxon>Magnoliopsida</taxon>
        <taxon>eudicotyledons</taxon>
        <taxon>Gunneridae</taxon>
        <taxon>Pentapetalae</taxon>
        <taxon>rosids</taxon>
        <taxon>malvids</taxon>
        <taxon>Sapindales</taxon>
        <taxon>Rutaceae</taxon>
        <taxon>Aurantioideae</taxon>
        <taxon>Citrus</taxon>
    </lineage>
</organism>
<dbReference type="AlphaFoldDB" id="A0A067DMZ3"/>
<proteinExistence type="predicted"/>
<dbReference type="EMBL" id="KK785309">
    <property type="protein sequence ID" value="KDO44364.1"/>
    <property type="molecule type" value="Genomic_DNA"/>
</dbReference>
<evidence type="ECO:0000313" key="1">
    <source>
        <dbReference type="EMBL" id="KDO44364.1"/>
    </source>
</evidence>
<dbReference type="Proteomes" id="UP000027120">
    <property type="component" value="Unassembled WGS sequence"/>
</dbReference>
<name>A0A067DMZ3_CITSI</name>
<gene>
    <name evidence="1" type="ORF">CISIN_1g0376012mg</name>
</gene>
<sequence length="100" mass="11625">IVFAELLIPCRHFVDETSIIRSVKDIFMVTKERIFKFLQTTVAWLSNPSYIRSWLDLLSQTPRVAPFISKNDPFIMALKKGLDDLISLFRRPPSRKVETA</sequence>
<accession>A0A067DMZ3</accession>
<reference evidence="1 2" key="1">
    <citation type="submission" date="2014-04" db="EMBL/GenBank/DDBJ databases">
        <authorList>
            <consortium name="International Citrus Genome Consortium"/>
            <person name="Gmitter F."/>
            <person name="Chen C."/>
            <person name="Farmerie W."/>
            <person name="Harkins T."/>
            <person name="Desany B."/>
            <person name="Mohiuddin M."/>
            <person name="Kodira C."/>
            <person name="Borodovsky M."/>
            <person name="Lomsadze A."/>
            <person name="Burns P."/>
            <person name="Jenkins J."/>
            <person name="Prochnik S."/>
            <person name="Shu S."/>
            <person name="Chapman J."/>
            <person name="Pitluck S."/>
            <person name="Schmutz J."/>
            <person name="Rokhsar D."/>
        </authorList>
    </citation>
    <scope>NUCLEOTIDE SEQUENCE</scope>
</reference>
<keyword evidence="2" id="KW-1185">Reference proteome</keyword>
<dbReference type="STRING" id="2711.A0A067DMZ3"/>